<dbReference type="EMBL" id="AMXE01000097">
    <property type="protein sequence ID" value="ENO84678.1"/>
    <property type="molecule type" value="Genomic_DNA"/>
</dbReference>
<protein>
    <submittedName>
        <fullName evidence="6">FAD dependent oxidoreductase</fullName>
    </submittedName>
</protein>
<dbReference type="Gene3D" id="3.50.50.60">
    <property type="entry name" value="FAD/NAD(P)-binding domain"/>
    <property type="match status" value="1"/>
</dbReference>
<reference evidence="6 7" key="1">
    <citation type="submission" date="2012-09" db="EMBL/GenBank/DDBJ databases">
        <title>Draft Genome Sequences of 6 Strains from Genus Thauera.</title>
        <authorList>
            <person name="Liu B."/>
            <person name="Shapleigh J.P."/>
            <person name="Frostegard A.H."/>
        </authorList>
    </citation>
    <scope>NUCLEOTIDE SEQUENCE [LARGE SCALE GENOMIC DNA]</scope>
    <source>
        <strain evidence="7">47Lol / DSM 12138</strain>
    </source>
</reference>
<dbReference type="InterPro" id="IPR030664">
    <property type="entry name" value="SdhA/FrdA/AprA"/>
</dbReference>
<dbReference type="Pfam" id="PF00890">
    <property type="entry name" value="FAD_binding_2"/>
    <property type="match status" value="1"/>
</dbReference>
<dbReference type="PRINTS" id="PR00411">
    <property type="entry name" value="PNDRDTASEI"/>
</dbReference>
<dbReference type="InterPro" id="IPR036188">
    <property type="entry name" value="FAD/NAD-bd_sf"/>
</dbReference>
<dbReference type="PANTHER" id="PTHR11632">
    <property type="entry name" value="SUCCINATE DEHYDROGENASE 2 FLAVOPROTEIN SUBUNIT"/>
    <property type="match status" value="1"/>
</dbReference>
<dbReference type="AlphaFoldDB" id="N6YR10"/>
<dbReference type="Proteomes" id="UP000013232">
    <property type="component" value="Unassembled WGS sequence"/>
</dbReference>
<dbReference type="Gene3D" id="3.90.700.10">
    <property type="entry name" value="Succinate dehydrogenase/fumarate reductase flavoprotein, catalytic domain"/>
    <property type="match status" value="1"/>
</dbReference>
<feature type="domain" description="FAD-dependent oxidoreductase 2 FAD-binding" evidence="4">
    <location>
        <begin position="27"/>
        <end position="234"/>
    </location>
</feature>
<name>N6YR10_THAL4</name>
<dbReference type="GO" id="GO:0009055">
    <property type="term" value="F:electron transfer activity"/>
    <property type="evidence" value="ECO:0007669"/>
    <property type="project" value="TreeGrafter"/>
</dbReference>
<dbReference type="Gene3D" id="1.20.58.100">
    <property type="entry name" value="Fumarate reductase/succinate dehydrogenase flavoprotein-like, C-terminal domain"/>
    <property type="match status" value="1"/>
</dbReference>
<comment type="caution">
    <text evidence="6">The sequence shown here is derived from an EMBL/GenBank/DDBJ whole genome shotgun (WGS) entry which is preliminary data.</text>
</comment>
<keyword evidence="7" id="KW-1185">Reference proteome</keyword>
<dbReference type="STRING" id="1123367.GCA_000621305_02187"/>
<evidence type="ECO:0000256" key="2">
    <source>
        <dbReference type="ARBA" id="ARBA00022630"/>
    </source>
</evidence>
<dbReference type="SUPFAM" id="SSF46977">
    <property type="entry name" value="Succinate dehydrogenase/fumarate reductase flavoprotein C-terminal domain"/>
    <property type="match status" value="1"/>
</dbReference>
<keyword evidence="2" id="KW-0285">Flavoprotein</keyword>
<dbReference type="eggNOG" id="COG1053">
    <property type="taxonomic scope" value="Bacteria"/>
</dbReference>
<keyword evidence="3" id="KW-0560">Oxidoreductase</keyword>
<comment type="cofactor">
    <cofactor evidence="1">
        <name>FAD</name>
        <dbReference type="ChEBI" id="CHEBI:57692"/>
    </cofactor>
</comment>
<dbReference type="PANTHER" id="PTHR11632:SF51">
    <property type="entry name" value="SUCCINATE DEHYDROGENASE [UBIQUINONE] FLAVOPROTEIN SUBUNIT, MITOCHONDRIAL"/>
    <property type="match status" value="1"/>
</dbReference>
<dbReference type="GO" id="GO:0005886">
    <property type="term" value="C:plasma membrane"/>
    <property type="evidence" value="ECO:0007669"/>
    <property type="project" value="TreeGrafter"/>
</dbReference>
<organism evidence="6 7">
    <name type="scientific">Thauera linaloolentis (strain DSM 12138 / JCM 21573 / CCUG 41526 / CIP 105981 / IAM 15112 / NBRC 102519 / 47Lol)</name>
    <dbReference type="NCBI Taxonomy" id="1123367"/>
    <lineage>
        <taxon>Bacteria</taxon>
        <taxon>Pseudomonadati</taxon>
        <taxon>Pseudomonadota</taxon>
        <taxon>Betaproteobacteria</taxon>
        <taxon>Rhodocyclales</taxon>
        <taxon>Zoogloeaceae</taxon>
        <taxon>Thauera</taxon>
    </lineage>
</organism>
<sequence>MQMANSNIVDFPLPPAQENFDLNLVADVLVIGGGPAGAWAGLAAARAGARVVVAEKGYLGTSGTQAAAGTGAYYIKPDDPVHREGMVNSRLPIAFGFAETDWIEKVYDQSFINQDLMSRWGYAFPRTQDGNQERWGGLRAADAVQFLRHQLEKHGVTILDHSPALELLLADGAAAGATGWNRRTGKRWQVRAGAVVLATGGTAFRSGIAGGNNNTGDGYLLAVEAGAQLSGMEFSGQYGIVPKGSACSKTAVYGSATLTDAHGQVVSRGKGTTIAEIQTGHVFCKLDKYDDIGRERIQAGQPMTFQYFKRHLPIDPFTQEYEVEHILEGTIRASGGIEVGDGATTTVPGLFAAGDTTSREKLVGANQSGAGPATAWALASGSWAGHSATLFARKYGGDAATRKVAYAGTAGLRPTERARADLDVKALIAGVQDETLPVAKFYRRDGKAMSSALDKLDGLWRDARASLAGDSGLRGADYARSVVRAREAAAMIAAARWIFASAIERKESRGLQRRSDYPVIDDKQYSHVITGGLDQVWVKRKPVSGSAHLHARAS</sequence>
<dbReference type="GO" id="GO:0000104">
    <property type="term" value="F:succinate dehydrogenase activity"/>
    <property type="evidence" value="ECO:0007669"/>
    <property type="project" value="TreeGrafter"/>
</dbReference>
<evidence type="ECO:0000259" key="4">
    <source>
        <dbReference type="Pfam" id="PF00890"/>
    </source>
</evidence>
<dbReference type="GO" id="GO:0050660">
    <property type="term" value="F:flavin adenine dinucleotide binding"/>
    <property type="evidence" value="ECO:0007669"/>
    <property type="project" value="TreeGrafter"/>
</dbReference>
<dbReference type="GO" id="GO:0009061">
    <property type="term" value="P:anaerobic respiration"/>
    <property type="evidence" value="ECO:0007669"/>
    <property type="project" value="TreeGrafter"/>
</dbReference>
<dbReference type="Pfam" id="PF02910">
    <property type="entry name" value="Succ_DH_flav_C"/>
    <property type="match status" value="1"/>
</dbReference>
<dbReference type="PRINTS" id="PR00368">
    <property type="entry name" value="FADPNR"/>
</dbReference>
<evidence type="ECO:0000256" key="1">
    <source>
        <dbReference type="ARBA" id="ARBA00001974"/>
    </source>
</evidence>
<evidence type="ECO:0000256" key="3">
    <source>
        <dbReference type="ARBA" id="ARBA00023002"/>
    </source>
</evidence>
<dbReference type="OrthoDB" id="9805351at2"/>
<dbReference type="InterPro" id="IPR003953">
    <property type="entry name" value="FAD-dep_OxRdtase_2_FAD-bd"/>
</dbReference>
<dbReference type="InterPro" id="IPR015939">
    <property type="entry name" value="Fum_Rdtase/Succ_DH_flav-like_C"/>
</dbReference>
<feature type="domain" description="Fumarate reductase/succinate dehydrogenase flavoprotein-like C-terminal" evidence="5">
    <location>
        <begin position="444"/>
        <end position="529"/>
    </location>
</feature>
<dbReference type="InterPro" id="IPR027477">
    <property type="entry name" value="Succ_DH/fumarate_Rdtase_cat_sf"/>
</dbReference>
<accession>N6YR10</accession>
<evidence type="ECO:0000313" key="7">
    <source>
        <dbReference type="Proteomes" id="UP000013232"/>
    </source>
</evidence>
<dbReference type="SUPFAM" id="SSF51905">
    <property type="entry name" value="FAD/NAD(P)-binding domain"/>
    <property type="match status" value="1"/>
</dbReference>
<gene>
    <name evidence="6" type="ORF">C666_16830</name>
</gene>
<proteinExistence type="predicted"/>
<evidence type="ECO:0000313" key="6">
    <source>
        <dbReference type="EMBL" id="ENO84678.1"/>
    </source>
</evidence>
<dbReference type="InterPro" id="IPR037099">
    <property type="entry name" value="Fum_R/Succ_DH_flav-like_C_sf"/>
</dbReference>
<evidence type="ECO:0000259" key="5">
    <source>
        <dbReference type="Pfam" id="PF02910"/>
    </source>
</evidence>